<dbReference type="CDD" id="cd07381">
    <property type="entry name" value="MPP_CapA"/>
    <property type="match status" value="1"/>
</dbReference>
<dbReference type="PATRIC" id="fig|229920.5.peg.668"/>
<dbReference type="SUPFAM" id="SSF56300">
    <property type="entry name" value="Metallo-dependent phosphatases"/>
    <property type="match status" value="1"/>
</dbReference>
<proteinExistence type="inferred from homology"/>
<dbReference type="EMBL" id="LGCK01000014">
    <property type="protein sequence ID" value="KPL70674.1"/>
    <property type="molecule type" value="Genomic_DNA"/>
</dbReference>
<dbReference type="RefSeq" id="WP_062422611.1">
    <property type="nucleotide sequence ID" value="NZ_BBYA01000010.1"/>
</dbReference>
<dbReference type="STRING" id="229920.ADM99_16445"/>
<dbReference type="InterPro" id="IPR019079">
    <property type="entry name" value="Capsule_synth_CapA"/>
</dbReference>
<protein>
    <recommendedName>
        <fullName evidence="2">Capsule synthesis protein CapA domain-containing protein</fullName>
    </recommendedName>
</protein>
<dbReference type="AlphaFoldDB" id="A0A0N8GKU5"/>
<name>A0A0N8GKU5_9CHLR</name>
<evidence type="ECO:0000256" key="1">
    <source>
        <dbReference type="ARBA" id="ARBA00005662"/>
    </source>
</evidence>
<dbReference type="Pfam" id="PF09587">
    <property type="entry name" value="PGA_cap"/>
    <property type="match status" value="1"/>
</dbReference>
<sequence length="296" mass="31935">MTNKRVSRAAAGLAALIFFFCIAPEPQLIQITFLGDIMLGRGVNSAAARSKNWRPFETLSPITQWADVLAGNLESPLTIAPVVTSGYALCAPPNRVEVLKKASFDLVTLANNHIHDCGDIGIEQTRASLQSFGIQAVGPNPAYVIIKSHNRKLGFLALNDVSVGLDLKSIIPIIQSAARQSDLVIVSIHWGSEYQHEESMRQKVIAAALSRAGADIIIGHHPHVIQPMEMISRGSQKPPTLVFYSLGNALFDQHGLADTRTGEAVTLILGPGGAMQYSTKTFEIDPNNGVILKILE</sequence>
<evidence type="ECO:0000259" key="2">
    <source>
        <dbReference type="SMART" id="SM00854"/>
    </source>
</evidence>
<dbReference type="InterPro" id="IPR052169">
    <property type="entry name" value="CW_Biosynth-Accessory"/>
</dbReference>
<dbReference type="PANTHER" id="PTHR33393:SF13">
    <property type="entry name" value="PGA BIOSYNTHESIS PROTEIN CAPA"/>
    <property type="match status" value="1"/>
</dbReference>
<dbReference type="InterPro" id="IPR029052">
    <property type="entry name" value="Metallo-depent_PP-like"/>
</dbReference>
<accession>A0A0N8GKU5</accession>
<dbReference type="Gene3D" id="3.60.21.10">
    <property type="match status" value="1"/>
</dbReference>
<evidence type="ECO:0000313" key="3">
    <source>
        <dbReference type="EMBL" id="KPL70674.1"/>
    </source>
</evidence>
<feature type="domain" description="Capsule synthesis protein CapA" evidence="2">
    <location>
        <begin position="30"/>
        <end position="253"/>
    </location>
</feature>
<evidence type="ECO:0000313" key="4">
    <source>
        <dbReference type="Proteomes" id="UP000050430"/>
    </source>
</evidence>
<keyword evidence="4" id="KW-1185">Reference proteome</keyword>
<comment type="similarity">
    <text evidence="1">Belongs to the CapA family.</text>
</comment>
<dbReference type="PANTHER" id="PTHR33393">
    <property type="entry name" value="POLYGLUTAMINE SYNTHESIS ACCESSORY PROTEIN RV0574C-RELATED"/>
    <property type="match status" value="1"/>
</dbReference>
<dbReference type="OrthoDB" id="9810906at2"/>
<gene>
    <name evidence="3" type="ORF">ADM99_16445</name>
</gene>
<reference evidence="3 4" key="1">
    <citation type="submission" date="2015-07" db="EMBL/GenBank/DDBJ databases">
        <title>Genome sequence of Leptolinea tardivitalis DSM 16556.</title>
        <authorList>
            <person name="Hemp J."/>
            <person name="Ward L.M."/>
            <person name="Pace L.A."/>
            <person name="Fischer W.W."/>
        </authorList>
    </citation>
    <scope>NUCLEOTIDE SEQUENCE [LARGE SCALE GENOMIC DNA]</scope>
    <source>
        <strain evidence="3 4">YMTK-2</strain>
    </source>
</reference>
<dbReference type="Proteomes" id="UP000050430">
    <property type="component" value="Unassembled WGS sequence"/>
</dbReference>
<organism evidence="3 4">
    <name type="scientific">Leptolinea tardivitalis</name>
    <dbReference type="NCBI Taxonomy" id="229920"/>
    <lineage>
        <taxon>Bacteria</taxon>
        <taxon>Bacillati</taxon>
        <taxon>Chloroflexota</taxon>
        <taxon>Anaerolineae</taxon>
        <taxon>Anaerolineales</taxon>
        <taxon>Anaerolineaceae</taxon>
        <taxon>Leptolinea</taxon>
    </lineage>
</organism>
<comment type="caution">
    <text evidence="3">The sequence shown here is derived from an EMBL/GenBank/DDBJ whole genome shotgun (WGS) entry which is preliminary data.</text>
</comment>
<dbReference type="SMART" id="SM00854">
    <property type="entry name" value="PGA_cap"/>
    <property type="match status" value="1"/>
</dbReference>